<protein>
    <submittedName>
        <fullName evidence="2">PUA-like domain-containing protein</fullName>
    </submittedName>
</protein>
<dbReference type="InterPro" id="IPR015947">
    <property type="entry name" value="PUA-like_sf"/>
</dbReference>
<dbReference type="PANTHER" id="PTHR34204">
    <property type="entry name" value="RNA-BINDING ASCH DOMAIN PROTEIN"/>
    <property type="match status" value="1"/>
</dbReference>
<dbReference type="OMA" id="ANCCWLN"/>
<organism evidence="2 3">
    <name type="scientific">Cynara cardunculus var. scolymus</name>
    <name type="common">Globe artichoke</name>
    <name type="synonym">Cynara scolymus</name>
    <dbReference type="NCBI Taxonomy" id="59895"/>
    <lineage>
        <taxon>Eukaryota</taxon>
        <taxon>Viridiplantae</taxon>
        <taxon>Streptophyta</taxon>
        <taxon>Embryophyta</taxon>
        <taxon>Tracheophyta</taxon>
        <taxon>Spermatophyta</taxon>
        <taxon>Magnoliopsida</taxon>
        <taxon>eudicotyledons</taxon>
        <taxon>Gunneridae</taxon>
        <taxon>Pentapetalae</taxon>
        <taxon>asterids</taxon>
        <taxon>campanulids</taxon>
        <taxon>Asterales</taxon>
        <taxon>Asteraceae</taxon>
        <taxon>Carduoideae</taxon>
        <taxon>Cardueae</taxon>
        <taxon>Carduinae</taxon>
        <taxon>Cynara</taxon>
    </lineage>
</organism>
<proteinExistence type="predicted"/>
<dbReference type="AlphaFoldDB" id="A0A103XIY1"/>
<dbReference type="InterPro" id="IPR007374">
    <property type="entry name" value="ASCH_domain"/>
</dbReference>
<reference evidence="2 3" key="1">
    <citation type="journal article" date="2016" name="Sci. Rep.">
        <title>The genome sequence of the outbreeding globe artichoke constructed de novo incorporating a phase-aware low-pass sequencing strategy of F1 progeny.</title>
        <authorList>
            <person name="Scaglione D."/>
            <person name="Reyes-Chin-Wo S."/>
            <person name="Acquadro A."/>
            <person name="Froenicke L."/>
            <person name="Portis E."/>
            <person name="Beitel C."/>
            <person name="Tirone M."/>
            <person name="Mauro R."/>
            <person name="Lo Monaco A."/>
            <person name="Mauromicale G."/>
            <person name="Faccioli P."/>
            <person name="Cattivelli L."/>
            <person name="Rieseberg L."/>
            <person name="Michelmore R."/>
            <person name="Lanteri S."/>
        </authorList>
    </citation>
    <scope>NUCLEOTIDE SEQUENCE [LARGE SCALE GENOMIC DNA]</scope>
    <source>
        <strain evidence="2">2C</strain>
    </source>
</reference>
<dbReference type="PANTHER" id="PTHR34204:SF2">
    <property type="entry name" value="RNA-BINDING ASCH DOMAIN PROTEIN"/>
    <property type="match status" value="1"/>
</dbReference>
<comment type="caution">
    <text evidence="2">The sequence shown here is derived from an EMBL/GenBank/DDBJ whole genome shotgun (WGS) entry which is preliminary data.</text>
</comment>
<dbReference type="Gene3D" id="2.30.130.30">
    <property type="entry name" value="Hypothetical protein"/>
    <property type="match status" value="1"/>
</dbReference>
<gene>
    <name evidence="2" type="ORF">Ccrd_006553</name>
</gene>
<dbReference type="SUPFAM" id="SSF88697">
    <property type="entry name" value="PUA domain-like"/>
    <property type="match status" value="1"/>
</dbReference>
<accession>A0A103XIY1</accession>
<evidence type="ECO:0000313" key="2">
    <source>
        <dbReference type="EMBL" id="KVH91424.1"/>
    </source>
</evidence>
<dbReference type="Proteomes" id="UP000243975">
    <property type="component" value="Unassembled WGS sequence"/>
</dbReference>
<sequence>MEEHRHDGVQEEKPSLLEMSTFQLKHCIESLLRFTLALSIEESIDIGLSKEFCSNLLEEDEEDRTYSHTYPSSTSSTGVPPYPLYKHLASALCKSIPAGRIHPMSADMSLIHEDSSSKQQKCEWNKIIQEKGSDLIKMLETVQFELHVQEPFFSQLKDGQKTIEGRCADGDYNRYDTWQKLLVYTIVSIESGSSILFNKCLLLQVQDVHRYASFSDMLAAEDLANVLPGVETVKEVGDNQNNGHVISGTQIYRRFYSEEKERSKGVLAILLTEPALQPYDHLGAILSALHYDGVQRLLGIAHTIGTIPDALPLPRSTLLHSFSLPHNPDVKSSVLNIGARALAKHVNRSNGKFWGSFAGSEPQKNMLAFKVISNLIAHCCWLNVHIVPPHGAIFEIRVQDGYGARWSLKPTKFIGFLEPYTKDGYMKGWKH</sequence>
<dbReference type="Gramene" id="KVH91424">
    <property type="protein sequence ID" value="KVH91424"/>
    <property type="gene ID" value="Ccrd_006553"/>
</dbReference>
<name>A0A103XIY1_CYNCS</name>
<evidence type="ECO:0000313" key="3">
    <source>
        <dbReference type="Proteomes" id="UP000243975"/>
    </source>
</evidence>
<dbReference type="Pfam" id="PF04266">
    <property type="entry name" value="ASCH"/>
    <property type="match status" value="1"/>
</dbReference>
<feature type="domain" description="ASCH" evidence="1">
    <location>
        <begin position="146"/>
        <end position="269"/>
    </location>
</feature>
<dbReference type="EMBL" id="LEKV01005007">
    <property type="protein sequence ID" value="KVH91424.1"/>
    <property type="molecule type" value="Genomic_DNA"/>
</dbReference>
<keyword evidence="3" id="KW-1185">Reference proteome</keyword>
<evidence type="ECO:0000259" key="1">
    <source>
        <dbReference type="Pfam" id="PF04266"/>
    </source>
</evidence>